<proteinExistence type="predicted"/>
<gene>
    <name evidence="2" type="ORF">E0F88_18595</name>
</gene>
<keyword evidence="1" id="KW-0732">Signal</keyword>
<evidence type="ECO:0000313" key="3">
    <source>
        <dbReference type="Proteomes" id="UP000294850"/>
    </source>
</evidence>
<dbReference type="OrthoDB" id="964383at2"/>
<dbReference type="Proteomes" id="UP000294850">
    <property type="component" value="Unassembled WGS sequence"/>
</dbReference>
<evidence type="ECO:0000256" key="1">
    <source>
        <dbReference type="SAM" id="SignalP"/>
    </source>
</evidence>
<protein>
    <submittedName>
        <fullName evidence="2">Uncharacterized protein</fullName>
    </submittedName>
</protein>
<keyword evidence="3" id="KW-1185">Reference proteome</keyword>
<dbReference type="EMBL" id="SMFL01000006">
    <property type="protein sequence ID" value="TDE13894.1"/>
    <property type="molecule type" value="Genomic_DNA"/>
</dbReference>
<evidence type="ECO:0000313" key="2">
    <source>
        <dbReference type="EMBL" id="TDE13894.1"/>
    </source>
</evidence>
<dbReference type="AlphaFoldDB" id="A0A4R5DP04"/>
<name>A0A4R5DP04_9BACT</name>
<dbReference type="RefSeq" id="WP_131959769.1">
    <property type="nucleotide sequence ID" value="NZ_SMFL01000006.1"/>
</dbReference>
<feature type="signal peptide" evidence="1">
    <location>
        <begin position="1"/>
        <end position="19"/>
    </location>
</feature>
<reference evidence="2 3" key="1">
    <citation type="submission" date="2019-03" db="EMBL/GenBank/DDBJ databases">
        <title>Dyadobacter AR-3-6 sp. nov., isolated from arctic soil.</title>
        <authorList>
            <person name="Chaudhary D.K."/>
        </authorList>
    </citation>
    <scope>NUCLEOTIDE SEQUENCE [LARGE SCALE GENOMIC DNA]</scope>
    <source>
        <strain evidence="2 3">AR-3-6</strain>
    </source>
</reference>
<feature type="chain" id="PRO_5021024979" evidence="1">
    <location>
        <begin position="20"/>
        <end position="136"/>
    </location>
</feature>
<accession>A0A4R5DP04</accession>
<sequence>MKTIKLLTLLVLFSLQAGATGYSHNMFVAHKKLQAGKERSVTSGHAVARKAAPVKVVVKAAVITQDRQRAVSLTSQFANKISGVVTLNQRVVEQGPAALFQSEDEEASDNSIVNKLVGLVKGIVLAFIGSTTFGKA</sequence>
<organism evidence="2 3">
    <name type="scientific">Dyadobacter psychrotolerans</name>
    <dbReference type="NCBI Taxonomy" id="2541721"/>
    <lineage>
        <taxon>Bacteria</taxon>
        <taxon>Pseudomonadati</taxon>
        <taxon>Bacteroidota</taxon>
        <taxon>Cytophagia</taxon>
        <taxon>Cytophagales</taxon>
        <taxon>Spirosomataceae</taxon>
        <taxon>Dyadobacter</taxon>
    </lineage>
</organism>
<comment type="caution">
    <text evidence="2">The sequence shown here is derived from an EMBL/GenBank/DDBJ whole genome shotgun (WGS) entry which is preliminary data.</text>
</comment>